<evidence type="ECO:0000313" key="3">
    <source>
        <dbReference type="Proteomes" id="UP000587415"/>
    </source>
</evidence>
<protein>
    <submittedName>
        <fullName evidence="2">Uncharacterized protein</fullName>
    </submittedName>
</protein>
<sequence length="112" mass="11613">MAPKWARKLEDQARLSPVDAFNSDIRLIAGAVALSVPLGAGGAKATAWLITTYAGSRGIGASLAILALLALLVVVLTLVGRTFGAKSFAGMFLPVLTLFGVFTVALLLEIFP</sequence>
<keyword evidence="1" id="KW-0812">Transmembrane</keyword>
<reference evidence="2 3" key="1">
    <citation type="submission" date="2020-03" db="EMBL/GenBank/DDBJ databases">
        <title>Genomic Encyclopedia of Type Strains, Phase IV (KMG-IV): sequencing the most valuable type-strain genomes for metagenomic binning, comparative biology and taxonomic classification.</title>
        <authorList>
            <person name="Goeker M."/>
        </authorList>
    </citation>
    <scope>NUCLEOTIDE SEQUENCE [LARGE SCALE GENOMIC DNA]</scope>
    <source>
        <strain evidence="2 3">DSM 4736</strain>
    </source>
</reference>
<gene>
    <name evidence="2" type="ORF">GGQ87_001798</name>
</gene>
<keyword evidence="1" id="KW-1133">Transmembrane helix</keyword>
<organism evidence="2 3">
    <name type="scientific">Brevundimonas alba</name>
    <dbReference type="NCBI Taxonomy" id="74314"/>
    <lineage>
        <taxon>Bacteria</taxon>
        <taxon>Pseudomonadati</taxon>
        <taxon>Pseudomonadota</taxon>
        <taxon>Alphaproteobacteria</taxon>
        <taxon>Caulobacterales</taxon>
        <taxon>Caulobacteraceae</taxon>
        <taxon>Brevundimonas</taxon>
    </lineage>
</organism>
<dbReference type="RefSeq" id="WP_168046726.1">
    <property type="nucleotide sequence ID" value="NZ_JAATJM010000001.1"/>
</dbReference>
<proteinExistence type="predicted"/>
<keyword evidence="3" id="KW-1185">Reference proteome</keyword>
<evidence type="ECO:0000256" key="1">
    <source>
        <dbReference type="SAM" id="Phobius"/>
    </source>
</evidence>
<name>A0A7X6BP96_9CAUL</name>
<keyword evidence="1" id="KW-0472">Membrane</keyword>
<dbReference type="Proteomes" id="UP000587415">
    <property type="component" value="Unassembled WGS sequence"/>
</dbReference>
<dbReference type="EMBL" id="JAATJM010000001">
    <property type="protein sequence ID" value="NJC41540.1"/>
    <property type="molecule type" value="Genomic_DNA"/>
</dbReference>
<accession>A0A7X6BP96</accession>
<feature type="transmembrane region" description="Helical" evidence="1">
    <location>
        <begin position="59"/>
        <end position="79"/>
    </location>
</feature>
<feature type="transmembrane region" description="Helical" evidence="1">
    <location>
        <begin position="91"/>
        <end position="111"/>
    </location>
</feature>
<evidence type="ECO:0000313" key="2">
    <source>
        <dbReference type="EMBL" id="NJC41540.1"/>
    </source>
</evidence>
<comment type="caution">
    <text evidence="2">The sequence shown here is derived from an EMBL/GenBank/DDBJ whole genome shotgun (WGS) entry which is preliminary data.</text>
</comment>
<dbReference type="AlphaFoldDB" id="A0A7X6BP96"/>